<reference evidence="2 3" key="1">
    <citation type="journal article" date="2019" name="Commun. Biol.">
        <title>The bagworm genome reveals a unique fibroin gene that provides high tensile strength.</title>
        <authorList>
            <person name="Kono N."/>
            <person name="Nakamura H."/>
            <person name="Ohtoshi R."/>
            <person name="Tomita M."/>
            <person name="Numata K."/>
            <person name="Arakawa K."/>
        </authorList>
    </citation>
    <scope>NUCLEOTIDE SEQUENCE [LARGE SCALE GENOMIC DNA]</scope>
</reference>
<accession>A0A4C1XGG3</accession>
<organism evidence="2 3">
    <name type="scientific">Eumeta variegata</name>
    <name type="common">Bagworm moth</name>
    <name type="synonym">Eumeta japonica</name>
    <dbReference type="NCBI Taxonomy" id="151549"/>
    <lineage>
        <taxon>Eukaryota</taxon>
        <taxon>Metazoa</taxon>
        <taxon>Ecdysozoa</taxon>
        <taxon>Arthropoda</taxon>
        <taxon>Hexapoda</taxon>
        <taxon>Insecta</taxon>
        <taxon>Pterygota</taxon>
        <taxon>Neoptera</taxon>
        <taxon>Endopterygota</taxon>
        <taxon>Lepidoptera</taxon>
        <taxon>Glossata</taxon>
        <taxon>Ditrysia</taxon>
        <taxon>Tineoidea</taxon>
        <taxon>Psychidae</taxon>
        <taxon>Oiketicinae</taxon>
        <taxon>Eumeta</taxon>
    </lineage>
</organism>
<protein>
    <submittedName>
        <fullName evidence="2">Uncharacterized protein</fullName>
    </submittedName>
</protein>
<evidence type="ECO:0000256" key="1">
    <source>
        <dbReference type="SAM" id="MobiDB-lite"/>
    </source>
</evidence>
<dbReference type="EMBL" id="BGZK01000857">
    <property type="protein sequence ID" value="GBP63031.1"/>
    <property type="molecule type" value="Genomic_DNA"/>
</dbReference>
<evidence type="ECO:0000313" key="2">
    <source>
        <dbReference type="EMBL" id="GBP63031.1"/>
    </source>
</evidence>
<comment type="caution">
    <text evidence="2">The sequence shown here is derived from an EMBL/GenBank/DDBJ whole genome shotgun (WGS) entry which is preliminary data.</text>
</comment>
<dbReference type="Proteomes" id="UP000299102">
    <property type="component" value="Unassembled WGS sequence"/>
</dbReference>
<name>A0A4C1XGG3_EUMVA</name>
<dbReference type="AlphaFoldDB" id="A0A4C1XGG3"/>
<feature type="region of interest" description="Disordered" evidence="1">
    <location>
        <begin position="1"/>
        <end position="72"/>
    </location>
</feature>
<evidence type="ECO:0000313" key="3">
    <source>
        <dbReference type="Proteomes" id="UP000299102"/>
    </source>
</evidence>
<gene>
    <name evidence="2" type="ORF">EVAR_87403_1</name>
</gene>
<sequence>MLSWHSSQHETSGEGERPKPLGMKAIGRGRVRSARGRDKSLSEATVAAGLPGLKGGRPLTPVTDKTCRRRCM</sequence>
<proteinExistence type="predicted"/>
<keyword evidence="3" id="KW-1185">Reference proteome</keyword>
<feature type="compositionally biased region" description="Basic and acidic residues" evidence="1">
    <location>
        <begin position="7"/>
        <end position="19"/>
    </location>
</feature>